<dbReference type="InterPro" id="IPR042075">
    <property type="entry name" value="KorB_DNA-db"/>
</dbReference>
<dbReference type="GO" id="GO:0005694">
    <property type="term" value="C:chromosome"/>
    <property type="evidence" value="ECO:0007669"/>
    <property type="project" value="TreeGrafter"/>
</dbReference>
<dbReference type="AlphaFoldDB" id="A0AB39YP32"/>
<dbReference type="GO" id="GO:0007059">
    <property type="term" value="P:chromosome segregation"/>
    <property type="evidence" value="ECO:0007669"/>
    <property type="project" value="TreeGrafter"/>
</dbReference>
<dbReference type="InterPro" id="IPR036086">
    <property type="entry name" value="ParB/Sulfiredoxin_sf"/>
</dbReference>
<dbReference type="SUPFAM" id="SSF110849">
    <property type="entry name" value="ParB/Sulfiredoxin"/>
    <property type="match status" value="1"/>
</dbReference>
<dbReference type="EMBL" id="CP165735">
    <property type="protein sequence ID" value="XDV71688.1"/>
    <property type="molecule type" value="Genomic_DNA"/>
</dbReference>
<dbReference type="InterPro" id="IPR003115">
    <property type="entry name" value="ParB_N"/>
</dbReference>
<dbReference type="SUPFAM" id="SSF109709">
    <property type="entry name" value="KorB DNA-binding domain-like"/>
    <property type="match status" value="1"/>
</dbReference>
<dbReference type="Gene3D" id="1.10.10.730">
    <property type="entry name" value="KorB DNA-binding domain"/>
    <property type="match status" value="1"/>
</dbReference>
<sequence length="448" mass="48298">MNATPTLEMLDPTTLTVDTNVRKEAGLTKEFVASIKEHGVLVPAVAHRTEDGTVHVLMGQRRTLGAVEAGAATIPVLVGASPEEAERLATQVVENDHRSALTDGDRAEAFHQMALLGVSASVIARKMGAKKAVVETALKVKANATAAQALDQGLTLEQSAVIEEFADDADAVATLERLATENPGNFAHRAQRLRDERKNNALLAEACAEAAAKGLTVLEEDPSYYDYKGAAAMISALTTAEGERLSEADADAVYIGIGYSGLVTRFAVADWKERGLRKDGKAPAGGMTDEEKAARREVIENNKAMDSAEVVRREFVKTLLARKALPKNAQKFIAHTIAHSSYILTKALNKTELTAELLGTGTGYGEFTAYVDKPTTKPETVTLATMITAYEANIDRTSWRSRHSDTRYYLTQLTAWGYEASDVEKIILTAPETETEETTESADEPEAA</sequence>
<dbReference type="CDD" id="cd16387">
    <property type="entry name" value="ParB_N_Srx"/>
    <property type="match status" value="1"/>
</dbReference>
<evidence type="ECO:0000313" key="3">
    <source>
        <dbReference type="EMBL" id="XDV71688.1"/>
    </source>
</evidence>
<dbReference type="NCBIfam" id="TIGR00180">
    <property type="entry name" value="parB_part"/>
    <property type="match status" value="1"/>
</dbReference>
<comment type="similarity">
    <text evidence="1">Belongs to the ParB family.</text>
</comment>
<gene>
    <name evidence="3" type="ORF">ABQM86_00405</name>
</gene>
<dbReference type="RefSeq" id="WP_369745648.1">
    <property type="nucleotide sequence ID" value="NZ_CP165735.1"/>
</dbReference>
<reference evidence="3" key="1">
    <citation type="submission" date="2024-07" db="EMBL/GenBank/DDBJ databases">
        <authorList>
            <person name="Li J."/>
            <person name="Wei H."/>
            <person name="Ma J."/>
        </authorList>
    </citation>
    <scope>NUCLEOTIDE SEQUENCE</scope>
    <source>
        <strain evidence="3">AMU7</strain>
    </source>
</reference>
<dbReference type="GO" id="GO:0003677">
    <property type="term" value="F:DNA binding"/>
    <property type="evidence" value="ECO:0007669"/>
    <property type="project" value="InterPro"/>
</dbReference>
<organism evidence="3">
    <name type="scientific">Paenarthrobacter sp. AMU7</name>
    <dbReference type="NCBI Taxonomy" id="3162492"/>
    <lineage>
        <taxon>Bacteria</taxon>
        <taxon>Bacillati</taxon>
        <taxon>Actinomycetota</taxon>
        <taxon>Actinomycetes</taxon>
        <taxon>Micrococcales</taxon>
        <taxon>Micrococcaceae</taxon>
        <taxon>Paenarthrobacter</taxon>
    </lineage>
</organism>
<name>A0AB39YP32_9MICC</name>
<evidence type="ECO:0000259" key="2">
    <source>
        <dbReference type="SMART" id="SM00470"/>
    </source>
</evidence>
<dbReference type="PANTHER" id="PTHR33375">
    <property type="entry name" value="CHROMOSOME-PARTITIONING PROTEIN PARB-RELATED"/>
    <property type="match status" value="1"/>
</dbReference>
<protein>
    <submittedName>
        <fullName evidence="3">ParB/RepB/Spo0J family partition protein</fullName>
    </submittedName>
</protein>
<dbReference type="PANTHER" id="PTHR33375:SF1">
    <property type="entry name" value="CHROMOSOME-PARTITIONING PROTEIN PARB-RELATED"/>
    <property type="match status" value="1"/>
</dbReference>
<dbReference type="InterPro" id="IPR004437">
    <property type="entry name" value="ParB/RepB/Spo0J"/>
</dbReference>
<accession>A0AB39YP32</accession>
<dbReference type="Gene3D" id="3.90.1530.30">
    <property type="match status" value="1"/>
</dbReference>
<feature type="domain" description="ParB-like N-terminal" evidence="2">
    <location>
        <begin position="8"/>
        <end position="96"/>
    </location>
</feature>
<proteinExistence type="inferred from homology"/>
<dbReference type="SMART" id="SM00470">
    <property type="entry name" value="ParB"/>
    <property type="match status" value="1"/>
</dbReference>
<dbReference type="InterPro" id="IPR050336">
    <property type="entry name" value="Chromosome_partition/occlusion"/>
</dbReference>
<dbReference type="Pfam" id="PF02195">
    <property type="entry name" value="ParB_N"/>
    <property type="match status" value="1"/>
</dbReference>
<evidence type="ECO:0000256" key="1">
    <source>
        <dbReference type="ARBA" id="ARBA00006295"/>
    </source>
</evidence>